<dbReference type="SUPFAM" id="SSF56784">
    <property type="entry name" value="HAD-like"/>
    <property type="match status" value="1"/>
</dbReference>
<dbReference type="GO" id="GO:0046403">
    <property type="term" value="F:polynucleotide 3'-phosphatase activity"/>
    <property type="evidence" value="ECO:0007669"/>
    <property type="project" value="TreeGrafter"/>
</dbReference>
<dbReference type="Proteomes" id="UP000541444">
    <property type="component" value="Unassembled WGS sequence"/>
</dbReference>
<dbReference type="PANTHER" id="PTHR12083:SF9">
    <property type="entry name" value="BIFUNCTIONAL POLYNUCLEOTIDE PHOSPHATASE_KINASE"/>
    <property type="match status" value="1"/>
</dbReference>
<name>A0A7J7LS07_9MAGN</name>
<dbReference type="GO" id="GO:0006281">
    <property type="term" value="P:DNA repair"/>
    <property type="evidence" value="ECO:0007669"/>
    <property type="project" value="TreeGrafter"/>
</dbReference>
<dbReference type="InterPro" id="IPR006549">
    <property type="entry name" value="HAD-SF_hydro_IIIA"/>
</dbReference>
<protein>
    <submittedName>
        <fullName evidence="1">Uncharacterized protein</fullName>
    </submittedName>
</protein>
<feature type="non-terminal residue" evidence="1">
    <location>
        <position position="1"/>
    </location>
</feature>
<organism evidence="1 2">
    <name type="scientific">Kingdonia uniflora</name>
    <dbReference type="NCBI Taxonomy" id="39325"/>
    <lineage>
        <taxon>Eukaryota</taxon>
        <taxon>Viridiplantae</taxon>
        <taxon>Streptophyta</taxon>
        <taxon>Embryophyta</taxon>
        <taxon>Tracheophyta</taxon>
        <taxon>Spermatophyta</taxon>
        <taxon>Magnoliopsida</taxon>
        <taxon>Ranunculales</taxon>
        <taxon>Circaeasteraceae</taxon>
        <taxon>Kingdonia</taxon>
    </lineage>
</organism>
<accession>A0A7J7LS07</accession>
<dbReference type="InterPro" id="IPR023214">
    <property type="entry name" value="HAD_sf"/>
</dbReference>
<evidence type="ECO:0000313" key="1">
    <source>
        <dbReference type="EMBL" id="KAF6145318.1"/>
    </source>
</evidence>
<keyword evidence="2" id="KW-1185">Reference proteome</keyword>
<comment type="caution">
    <text evidence="1">The sequence shown here is derived from an EMBL/GenBank/DDBJ whole genome shotgun (WGS) entry which is preliminary data.</text>
</comment>
<dbReference type="InterPro" id="IPR013954">
    <property type="entry name" value="PNK3P"/>
</dbReference>
<gene>
    <name evidence="1" type="ORF">GIB67_002342</name>
</gene>
<reference evidence="1 2" key="1">
    <citation type="journal article" date="2020" name="IScience">
        <title>Genome Sequencing of the Endangered Kingdonia uniflora (Circaeasteraceae, Ranunculales) Reveals Potential Mechanisms of Evolutionary Specialization.</title>
        <authorList>
            <person name="Sun Y."/>
            <person name="Deng T."/>
            <person name="Zhang A."/>
            <person name="Moore M.J."/>
            <person name="Landis J.B."/>
            <person name="Lin N."/>
            <person name="Zhang H."/>
            <person name="Zhang X."/>
            <person name="Huang J."/>
            <person name="Zhang X."/>
            <person name="Sun H."/>
            <person name="Wang H."/>
        </authorList>
    </citation>
    <scope>NUCLEOTIDE SEQUENCE [LARGE SCALE GENOMIC DNA]</scope>
    <source>
        <strain evidence="1">TB1705</strain>
        <tissue evidence="1">Leaf</tissue>
    </source>
</reference>
<proteinExistence type="predicted"/>
<sequence length="339" mass="38163">GLWLLEHDILINAVVVRQGVGVGEDEVENGIHLDFTVFIEGEMGDKKVSNFSNLASHSNFVWVFKDGETGEGKRGIPWRTEDDHKYELAKECADDDDAKTAICELRNEVVEELRMHDSFVEGAEGDEDKGLGVFRVRKREQNLAGELEEGDSKKFMLFGMDIELGSVFRSSDVRNKYKDSLLLPKWKAFQIVIYIEEDEGLKDSDKIIAFDYDGCLVNTSSEGDGPDAWSLMYPSIPAKLKGLCNNGYKMVLVACGVDKVESNIEDSNRKPELQYRPFQILVVCRVDKAESNTEDCNRKPELGMLSLMTQDFNFKISVDMKQSFYVGSTAGRETDVSVM</sequence>
<dbReference type="NCBIfam" id="TIGR01662">
    <property type="entry name" value="HAD-SF-IIIA"/>
    <property type="match status" value="1"/>
</dbReference>
<dbReference type="PANTHER" id="PTHR12083">
    <property type="entry name" value="BIFUNCTIONAL POLYNUCLEOTIDE PHOSPHATASE/KINASE"/>
    <property type="match status" value="1"/>
</dbReference>
<dbReference type="Pfam" id="PF08645">
    <property type="entry name" value="PNK3P"/>
    <property type="match status" value="1"/>
</dbReference>
<dbReference type="EMBL" id="JACGCM010002075">
    <property type="protein sequence ID" value="KAF6145318.1"/>
    <property type="molecule type" value="Genomic_DNA"/>
</dbReference>
<dbReference type="InterPro" id="IPR036412">
    <property type="entry name" value="HAD-like_sf"/>
</dbReference>
<dbReference type="GO" id="GO:0003690">
    <property type="term" value="F:double-stranded DNA binding"/>
    <property type="evidence" value="ECO:0007669"/>
    <property type="project" value="TreeGrafter"/>
</dbReference>
<dbReference type="OrthoDB" id="19045at2759"/>
<dbReference type="Gene3D" id="3.40.50.1000">
    <property type="entry name" value="HAD superfamily/HAD-like"/>
    <property type="match status" value="1"/>
</dbReference>
<dbReference type="AlphaFoldDB" id="A0A7J7LS07"/>
<evidence type="ECO:0000313" key="2">
    <source>
        <dbReference type="Proteomes" id="UP000541444"/>
    </source>
</evidence>
<dbReference type="GO" id="GO:0046404">
    <property type="term" value="F:ATP-dependent polydeoxyribonucleotide 5'-hydroxyl-kinase activity"/>
    <property type="evidence" value="ECO:0007669"/>
    <property type="project" value="TreeGrafter"/>
</dbReference>